<dbReference type="PROSITE" id="PS51379">
    <property type="entry name" value="4FE4S_FER_2"/>
    <property type="match status" value="3"/>
</dbReference>
<dbReference type="GO" id="GO:0046872">
    <property type="term" value="F:metal ion binding"/>
    <property type="evidence" value="ECO:0007669"/>
    <property type="project" value="UniProtKB-KW"/>
</dbReference>
<feature type="domain" description="4Fe-4S ferredoxin-type" evidence="7">
    <location>
        <begin position="4"/>
        <end position="34"/>
    </location>
</feature>
<dbReference type="Proteomes" id="UP000189933">
    <property type="component" value="Unassembled WGS sequence"/>
</dbReference>
<evidence type="ECO:0000256" key="2">
    <source>
        <dbReference type="ARBA" id="ARBA00022485"/>
    </source>
</evidence>
<accession>A0A1T4RW71</accession>
<dbReference type="PANTHER" id="PTHR43545">
    <property type="entry name" value="FORMATE DEHYDROGENASE, NITRATE-INDUCIBLE, IRON-SULFUR SUBUNIT"/>
    <property type="match status" value="1"/>
</dbReference>
<evidence type="ECO:0000256" key="5">
    <source>
        <dbReference type="ARBA" id="ARBA00023004"/>
    </source>
</evidence>
<dbReference type="PANTHER" id="PTHR43545:SF4">
    <property type="entry name" value="IRON-SULFUR PROTEIN"/>
    <property type="match status" value="1"/>
</dbReference>
<dbReference type="Gene3D" id="2.60.40.10">
    <property type="entry name" value="Immunoglobulins"/>
    <property type="match status" value="2"/>
</dbReference>
<evidence type="ECO:0000256" key="6">
    <source>
        <dbReference type="ARBA" id="ARBA00023014"/>
    </source>
</evidence>
<comment type="subcellular location">
    <subcellularLocation>
        <location evidence="1">Cell envelope</location>
    </subcellularLocation>
</comment>
<sequence>MARMGKFIDLSKCLGCRGCQTACKQWNNLPAEIEGFSGSYQTHRDTLPRTYTIVKMKEIEENGKLEWHFRKHQCLHCGEPTCVRVCPHKARKQMPEGAVYRQGGCRGCAYCVVKCPFGVPKIGSDKKSYSCWLCYDRITNNLKPACATACPTGAITFGVWDELVNQARTRLGEVLSRWPKANLYGADFLGGTGVFYLLLREPEFYDLPVNPRVPAPGSWYGSANSTPECYTCHDSEPVANVIHPAEGQTVSGTIQVTAYADSQQTITRVEFYLDGALIGTATGTPYTINLDTTRYSNGLHTLKAKPYTAISSGESKTTTFYIQNSQQAPASAPDTTPPKVSFLAPAANSSLKGTVVVKVSATDNVAVAKVELYVRDQLAGVKLEAPFDFTLDTSKYPGGKATLKAVAYDSAGNKASAQINVKFTR</sequence>
<keyword evidence="9" id="KW-1185">Reference proteome</keyword>
<dbReference type="Pfam" id="PF13247">
    <property type="entry name" value="Fer4_11"/>
    <property type="match status" value="1"/>
</dbReference>
<proteinExistence type="predicted"/>
<dbReference type="InterPro" id="IPR017900">
    <property type="entry name" value="4Fe4S_Fe_S_CS"/>
</dbReference>
<organism evidence="8 9">
    <name type="scientific">Carboxydocella sporoproducens DSM 16521</name>
    <dbReference type="NCBI Taxonomy" id="1121270"/>
    <lineage>
        <taxon>Bacteria</taxon>
        <taxon>Bacillati</taxon>
        <taxon>Bacillota</taxon>
        <taxon>Clostridia</taxon>
        <taxon>Eubacteriales</taxon>
        <taxon>Clostridiales Family XVI. Incertae Sedis</taxon>
        <taxon>Carboxydocella</taxon>
    </lineage>
</organism>
<feature type="domain" description="4Fe-4S ferredoxin-type" evidence="7">
    <location>
        <begin position="96"/>
        <end position="125"/>
    </location>
</feature>
<dbReference type="InterPro" id="IPR013783">
    <property type="entry name" value="Ig-like_fold"/>
</dbReference>
<dbReference type="Pfam" id="PF17957">
    <property type="entry name" value="Big_7"/>
    <property type="match status" value="2"/>
</dbReference>
<dbReference type="SUPFAM" id="SSF54862">
    <property type="entry name" value="4Fe-4S ferredoxins"/>
    <property type="match status" value="1"/>
</dbReference>
<evidence type="ECO:0000313" key="9">
    <source>
        <dbReference type="Proteomes" id="UP000189933"/>
    </source>
</evidence>
<name>A0A1T4RW71_9FIRM</name>
<evidence type="ECO:0000259" key="7">
    <source>
        <dbReference type="PROSITE" id="PS51379"/>
    </source>
</evidence>
<evidence type="ECO:0000256" key="4">
    <source>
        <dbReference type="ARBA" id="ARBA00022737"/>
    </source>
</evidence>
<dbReference type="InterPro" id="IPR051555">
    <property type="entry name" value="FDH_Electron_Transfer_Unit"/>
</dbReference>
<dbReference type="Gene3D" id="3.30.70.20">
    <property type="match status" value="2"/>
</dbReference>
<dbReference type="GO" id="GO:0030313">
    <property type="term" value="C:cell envelope"/>
    <property type="evidence" value="ECO:0007669"/>
    <property type="project" value="UniProtKB-SubCell"/>
</dbReference>
<feature type="domain" description="4Fe-4S ferredoxin-type" evidence="7">
    <location>
        <begin position="63"/>
        <end position="90"/>
    </location>
</feature>
<dbReference type="InterPro" id="IPR017896">
    <property type="entry name" value="4Fe4S_Fe-S-bd"/>
</dbReference>
<evidence type="ECO:0000313" key="8">
    <source>
        <dbReference type="EMBL" id="SKA20116.1"/>
    </source>
</evidence>
<dbReference type="GO" id="GO:0051539">
    <property type="term" value="F:4 iron, 4 sulfur cluster binding"/>
    <property type="evidence" value="ECO:0007669"/>
    <property type="project" value="UniProtKB-KW"/>
</dbReference>
<dbReference type="AlphaFoldDB" id="A0A1T4RW71"/>
<gene>
    <name evidence="8" type="ORF">SAMN02745885_02296</name>
</gene>
<keyword evidence="2" id="KW-0004">4Fe-4S</keyword>
<keyword evidence="5" id="KW-0408">Iron</keyword>
<dbReference type="OrthoDB" id="9810688at2"/>
<dbReference type="PROSITE" id="PS00198">
    <property type="entry name" value="4FE4S_FER_1"/>
    <property type="match status" value="1"/>
</dbReference>
<evidence type="ECO:0000256" key="3">
    <source>
        <dbReference type="ARBA" id="ARBA00022723"/>
    </source>
</evidence>
<dbReference type="RefSeq" id="WP_078666301.1">
    <property type="nucleotide sequence ID" value="NZ_FUXM01000037.1"/>
</dbReference>
<dbReference type="EMBL" id="FUXM01000037">
    <property type="protein sequence ID" value="SKA20116.1"/>
    <property type="molecule type" value="Genomic_DNA"/>
</dbReference>
<protein>
    <submittedName>
        <fullName evidence="8">Formate dehydrogenase, beta subunit, Fe-S containing</fullName>
    </submittedName>
</protein>
<keyword evidence="3" id="KW-0479">Metal-binding</keyword>
<keyword evidence="6" id="KW-0411">Iron-sulfur</keyword>
<reference evidence="9" key="1">
    <citation type="submission" date="2017-02" db="EMBL/GenBank/DDBJ databases">
        <authorList>
            <person name="Varghese N."/>
            <person name="Submissions S."/>
        </authorList>
    </citation>
    <scope>NUCLEOTIDE SEQUENCE [LARGE SCALE GENOMIC DNA]</scope>
    <source>
        <strain evidence="9">DSM 16521</strain>
    </source>
</reference>
<evidence type="ECO:0000256" key="1">
    <source>
        <dbReference type="ARBA" id="ARBA00004196"/>
    </source>
</evidence>
<keyword evidence="4" id="KW-0677">Repeat</keyword>